<dbReference type="Proteomes" id="UP000554482">
    <property type="component" value="Unassembled WGS sequence"/>
</dbReference>
<name>A0A7J6V9J5_THATH</name>
<sequence length="60" mass="6853">MKSNDFRRSTGFSLRNEIVVTGSILRGVNDVGSYPGVVVEDKKFFRSLKQLIALILFYRN</sequence>
<comment type="caution">
    <text evidence="1">The sequence shown here is derived from an EMBL/GenBank/DDBJ whole genome shotgun (WGS) entry which is preliminary data.</text>
</comment>
<reference evidence="1 2" key="1">
    <citation type="submission" date="2020-06" db="EMBL/GenBank/DDBJ databases">
        <title>Transcriptomic and genomic resources for Thalictrum thalictroides and T. hernandezii: Facilitating candidate gene discovery in an emerging model plant lineage.</title>
        <authorList>
            <person name="Arias T."/>
            <person name="Riano-Pachon D.M."/>
            <person name="Di Stilio V.S."/>
        </authorList>
    </citation>
    <scope>NUCLEOTIDE SEQUENCE [LARGE SCALE GENOMIC DNA]</scope>
    <source>
        <strain evidence="2">cv. WT478/WT964</strain>
        <tissue evidence="1">Leaves</tissue>
    </source>
</reference>
<evidence type="ECO:0000313" key="1">
    <source>
        <dbReference type="EMBL" id="KAF5181052.1"/>
    </source>
</evidence>
<protein>
    <submittedName>
        <fullName evidence="1">Uncharacterized protein</fullName>
    </submittedName>
</protein>
<proteinExistence type="predicted"/>
<gene>
    <name evidence="1" type="ORF">FRX31_029361</name>
</gene>
<evidence type="ECO:0000313" key="2">
    <source>
        <dbReference type="Proteomes" id="UP000554482"/>
    </source>
</evidence>
<keyword evidence="2" id="KW-1185">Reference proteome</keyword>
<dbReference type="AlphaFoldDB" id="A0A7J6V9J5"/>
<dbReference type="EMBL" id="JABWDY010036625">
    <property type="protein sequence ID" value="KAF5181052.1"/>
    <property type="molecule type" value="Genomic_DNA"/>
</dbReference>
<accession>A0A7J6V9J5</accession>
<organism evidence="1 2">
    <name type="scientific">Thalictrum thalictroides</name>
    <name type="common">Rue-anemone</name>
    <name type="synonym">Anemone thalictroides</name>
    <dbReference type="NCBI Taxonomy" id="46969"/>
    <lineage>
        <taxon>Eukaryota</taxon>
        <taxon>Viridiplantae</taxon>
        <taxon>Streptophyta</taxon>
        <taxon>Embryophyta</taxon>
        <taxon>Tracheophyta</taxon>
        <taxon>Spermatophyta</taxon>
        <taxon>Magnoliopsida</taxon>
        <taxon>Ranunculales</taxon>
        <taxon>Ranunculaceae</taxon>
        <taxon>Thalictroideae</taxon>
        <taxon>Thalictrum</taxon>
    </lineage>
</organism>